<gene>
    <name evidence="3" type="ordered locus">Os10g0419900</name>
    <name evidence="3" type="ORF">OSNPB_100419900</name>
</gene>
<sequence>MAAAGGCLLLLLLGVVATVAAGECNDDEELARRRKYTCRCRDIYDDRERAGAGPACETARCGKGHCVEEPGPLGLDAYRCDCDAGWSNMLKLIPASPCTIPNSTPIYMPSHFTARVLQHQHLSAQQPKGGIPLTDTCVAVNCGPGGQRVKEEGFSYHCACSPGFVNMLNLTELPCIKNCAFGKDCAALGLSPASTPAPAPTPAESLAYQPQYIQENSIHILVKKAGWVGLITFSGHSCRRL</sequence>
<keyword evidence="1" id="KW-0732">Signal</keyword>
<feature type="signal peptide" evidence="1">
    <location>
        <begin position="1"/>
        <end position="21"/>
    </location>
</feature>
<dbReference type="Gene3D" id="2.90.20.10">
    <property type="entry name" value="Plasmodium vivax P25 domain"/>
    <property type="match status" value="1"/>
</dbReference>
<feature type="domain" description="EGF-like" evidence="2">
    <location>
        <begin position="136"/>
        <end position="180"/>
    </location>
</feature>
<evidence type="ECO:0000256" key="1">
    <source>
        <dbReference type="SAM" id="SignalP"/>
    </source>
</evidence>
<dbReference type="EMBL" id="AP014966">
    <property type="protein sequence ID" value="BAT10880.1"/>
    <property type="molecule type" value="Genomic_DNA"/>
</dbReference>
<dbReference type="FunCoup" id="A0A0P0XUK8">
    <property type="interactions" value="1"/>
</dbReference>
<name>A0A0P0XUK8_ORYSJ</name>
<evidence type="ECO:0000313" key="4">
    <source>
        <dbReference type="Proteomes" id="UP000059680"/>
    </source>
</evidence>
<dbReference type="SMART" id="SM00181">
    <property type="entry name" value="EGF"/>
    <property type="match status" value="2"/>
</dbReference>
<reference evidence="3 4" key="3">
    <citation type="journal article" date="2013" name="Rice">
        <title>Improvement of the Oryza sativa Nipponbare reference genome using next generation sequence and optical map data.</title>
        <authorList>
            <person name="Kawahara Y."/>
            <person name="de la Bastide M."/>
            <person name="Hamilton J.P."/>
            <person name="Kanamori H."/>
            <person name="McCombie W.R."/>
            <person name="Ouyang S."/>
            <person name="Schwartz D.C."/>
            <person name="Tanaka T."/>
            <person name="Wu J."/>
            <person name="Zhou S."/>
            <person name="Childs K.L."/>
            <person name="Davidson R.M."/>
            <person name="Lin H."/>
            <person name="Quesada-Ocampo L."/>
            <person name="Vaillancourt B."/>
            <person name="Sakai H."/>
            <person name="Lee S.S."/>
            <person name="Kim J."/>
            <person name="Numa H."/>
            <person name="Itoh T."/>
            <person name="Buell C.R."/>
            <person name="Matsumoto T."/>
        </authorList>
    </citation>
    <scope>NUCLEOTIDE SEQUENCE [LARGE SCALE GENOMIC DNA]</scope>
    <source>
        <strain evidence="4">cv. Nipponbare</strain>
    </source>
</reference>
<dbReference type="InParanoid" id="A0A0P0XUK8"/>
<dbReference type="PANTHER" id="PTHR33881:SF19">
    <property type="entry name" value="OS10G0419700 PROTEIN"/>
    <property type="match status" value="1"/>
</dbReference>
<dbReference type="PaxDb" id="39947-A0A0P0XUK8"/>
<reference evidence="3 4" key="2">
    <citation type="journal article" date="2013" name="Plant Cell Physiol.">
        <title>Rice Annotation Project Database (RAP-DB): an integrative and interactive database for rice genomics.</title>
        <authorList>
            <person name="Sakai H."/>
            <person name="Lee S.S."/>
            <person name="Tanaka T."/>
            <person name="Numa H."/>
            <person name="Kim J."/>
            <person name="Kawahara Y."/>
            <person name="Wakimoto H."/>
            <person name="Yang C.C."/>
            <person name="Iwamoto M."/>
            <person name="Abe T."/>
            <person name="Yamada Y."/>
            <person name="Muto A."/>
            <person name="Inokuchi H."/>
            <person name="Ikemura T."/>
            <person name="Matsumoto T."/>
            <person name="Sasaki T."/>
            <person name="Itoh T."/>
        </authorList>
    </citation>
    <scope>NUCLEOTIDE SEQUENCE [LARGE SCALE GENOMIC DNA]</scope>
    <source>
        <strain evidence="4">cv. Nipponbare</strain>
    </source>
</reference>
<keyword evidence="4" id="KW-1185">Reference proteome</keyword>
<organism evidence="3 4">
    <name type="scientific">Oryza sativa subsp. japonica</name>
    <name type="common">Rice</name>
    <dbReference type="NCBI Taxonomy" id="39947"/>
    <lineage>
        <taxon>Eukaryota</taxon>
        <taxon>Viridiplantae</taxon>
        <taxon>Streptophyta</taxon>
        <taxon>Embryophyta</taxon>
        <taxon>Tracheophyta</taxon>
        <taxon>Spermatophyta</taxon>
        <taxon>Magnoliopsida</taxon>
        <taxon>Liliopsida</taxon>
        <taxon>Poales</taxon>
        <taxon>Poaceae</taxon>
        <taxon>BOP clade</taxon>
        <taxon>Oryzoideae</taxon>
        <taxon>Oryzeae</taxon>
        <taxon>Oryzinae</taxon>
        <taxon>Oryza</taxon>
        <taxon>Oryza sativa</taxon>
    </lineage>
</organism>
<proteinExistence type="predicted"/>
<evidence type="ECO:0000313" key="3">
    <source>
        <dbReference type="EMBL" id="BAT10880.1"/>
    </source>
</evidence>
<feature type="chain" id="PRO_5006057276" evidence="1">
    <location>
        <begin position="22"/>
        <end position="241"/>
    </location>
</feature>
<accession>A0A0P0XUK8</accession>
<dbReference type="InterPro" id="IPR000742">
    <property type="entry name" value="EGF"/>
</dbReference>
<evidence type="ECO:0000259" key="2">
    <source>
        <dbReference type="SMART" id="SM00181"/>
    </source>
</evidence>
<protein>
    <submittedName>
        <fullName evidence="3">Os10g0419900 protein</fullName>
    </submittedName>
</protein>
<reference evidence="4" key="1">
    <citation type="journal article" date="2005" name="Nature">
        <title>The map-based sequence of the rice genome.</title>
        <authorList>
            <consortium name="International rice genome sequencing project (IRGSP)"/>
            <person name="Matsumoto T."/>
            <person name="Wu J."/>
            <person name="Kanamori H."/>
            <person name="Katayose Y."/>
            <person name="Fujisawa M."/>
            <person name="Namiki N."/>
            <person name="Mizuno H."/>
            <person name="Yamamoto K."/>
            <person name="Antonio B.A."/>
            <person name="Baba T."/>
            <person name="Sakata K."/>
            <person name="Nagamura Y."/>
            <person name="Aoki H."/>
            <person name="Arikawa K."/>
            <person name="Arita K."/>
            <person name="Bito T."/>
            <person name="Chiden Y."/>
            <person name="Fujitsuka N."/>
            <person name="Fukunaka R."/>
            <person name="Hamada M."/>
            <person name="Harada C."/>
            <person name="Hayashi A."/>
            <person name="Hijishita S."/>
            <person name="Honda M."/>
            <person name="Hosokawa S."/>
            <person name="Ichikawa Y."/>
            <person name="Idonuma A."/>
            <person name="Iijima M."/>
            <person name="Ikeda M."/>
            <person name="Ikeno M."/>
            <person name="Ito K."/>
            <person name="Ito S."/>
            <person name="Ito T."/>
            <person name="Ito Y."/>
            <person name="Ito Y."/>
            <person name="Iwabuchi A."/>
            <person name="Kamiya K."/>
            <person name="Karasawa W."/>
            <person name="Kurita K."/>
            <person name="Katagiri S."/>
            <person name="Kikuta A."/>
            <person name="Kobayashi H."/>
            <person name="Kobayashi N."/>
            <person name="Machita K."/>
            <person name="Maehara T."/>
            <person name="Masukawa M."/>
            <person name="Mizubayashi T."/>
            <person name="Mukai Y."/>
            <person name="Nagasaki H."/>
            <person name="Nagata Y."/>
            <person name="Naito S."/>
            <person name="Nakashima M."/>
            <person name="Nakama Y."/>
            <person name="Nakamichi Y."/>
            <person name="Nakamura M."/>
            <person name="Meguro A."/>
            <person name="Negishi M."/>
            <person name="Ohta I."/>
            <person name="Ohta T."/>
            <person name="Okamoto M."/>
            <person name="Ono N."/>
            <person name="Saji S."/>
            <person name="Sakaguchi M."/>
            <person name="Sakai K."/>
            <person name="Shibata M."/>
            <person name="Shimokawa T."/>
            <person name="Song J."/>
            <person name="Takazaki Y."/>
            <person name="Terasawa K."/>
            <person name="Tsugane M."/>
            <person name="Tsuji K."/>
            <person name="Ueda S."/>
            <person name="Waki K."/>
            <person name="Yamagata H."/>
            <person name="Yamamoto M."/>
            <person name="Yamamoto S."/>
            <person name="Yamane H."/>
            <person name="Yoshiki S."/>
            <person name="Yoshihara R."/>
            <person name="Yukawa K."/>
            <person name="Zhong H."/>
            <person name="Yano M."/>
            <person name="Yuan Q."/>
            <person name="Ouyang S."/>
            <person name="Liu J."/>
            <person name="Jones K.M."/>
            <person name="Gansberger K."/>
            <person name="Moffat K."/>
            <person name="Hill J."/>
            <person name="Bera J."/>
            <person name="Fadrosh D."/>
            <person name="Jin S."/>
            <person name="Johri S."/>
            <person name="Kim M."/>
            <person name="Overton L."/>
            <person name="Reardon M."/>
            <person name="Tsitrin T."/>
            <person name="Vuong H."/>
            <person name="Weaver B."/>
            <person name="Ciecko A."/>
            <person name="Tallon L."/>
            <person name="Jackson J."/>
            <person name="Pai G."/>
            <person name="Aken S.V."/>
            <person name="Utterback T."/>
            <person name="Reidmuller S."/>
            <person name="Feldblyum T."/>
            <person name="Hsiao J."/>
            <person name="Zismann V."/>
            <person name="Iobst S."/>
            <person name="de Vazeille A.R."/>
            <person name="Buell C.R."/>
            <person name="Ying K."/>
            <person name="Li Y."/>
            <person name="Lu T."/>
            <person name="Huang Y."/>
            <person name="Zhao Q."/>
            <person name="Feng Q."/>
            <person name="Zhang L."/>
            <person name="Zhu J."/>
            <person name="Weng Q."/>
            <person name="Mu J."/>
            <person name="Lu Y."/>
            <person name="Fan D."/>
            <person name="Liu Y."/>
            <person name="Guan J."/>
            <person name="Zhang Y."/>
            <person name="Yu S."/>
            <person name="Liu X."/>
            <person name="Zhang Y."/>
            <person name="Hong G."/>
            <person name="Han B."/>
            <person name="Choisne N."/>
            <person name="Demange N."/>
            <person name="Orjeda G."/>
            <person name="Samain S."/>
            <person name="Cattolico L."/>
            <person name="Pelletier E."/>
            <person name="Couloux A."/>
            <person name="Segurens B."/>
            <person name="Wincker P."/>
            <person name="D'Hont A."/>
            <person name="Scarpelli C."/>
            <person name="Weissenbach J."/>
            <person name="Salanoubat M."/>
            <person name="Quetier F."/>
            <person name="Yu Y."/>
            <person name="Kim H.R."/>
            <person name="Rambo T."/>
            <person name="Currie J."/>
            <person name="Collura K."/>
            <person name="Luo M."/>
            <person name="Yang T."/>
            <person name="Ammiraju J.S.S."/>
            <person name="Engler F."/>
            <person name="Soderlund C."/>
            <person name="Wing R.A."/>
            <person name="Palmer L.E."/>
            <person name="de la Bastide M."/>
            <person name="Spiegel L."/>
            <person name="Nascimento L."/>
            <person name="Zutavern T."/>
            <person name="O'Shaughnessy A."/>
            <person name="Dike S."/>
            <person name="Dedhia N."/>
            <person name="Preston R."/>
            <person name="Balija V."/>
            <person name="McCombie W.R."/>
            <person name="Chow T."/>
            <person name="Chen H."/>
            <person name="Chung M."/>
            <person name="Chen C."/>
            <person name="Shaw J."/>
            <person name="Wu H."/>
            <person name="Hsiao K."/>
            <person name="Chao Y."/>
            <person name="Chu M."/>
            <person name="Cheng C."/>
            <person name="Hour A."/>
            <person name="Lee P."/>
            <person name="Lin S."/>
            <person name="Lin Y."/>
            <person name="Liou J."/>
            <person name="Liu S."/>
            <person name="Hsing Y."/>
            <person name="Raghuvanshi S."/>
            <person name="Mohanty A."/>
            <person name="Bharti A.K."/>
            <person name="Gaur A."/>
            <person name="Gupta V."/>
            <person name="Kumar D."/>
            <person name="Ravi V."/>
            <person name="Vij S."/>
            <person name="Kapur A."/>
            <person name="Khurana P."/>
            <person name="Khurana P."/>
            <person name="Khurana J.P."/>
            <person name="Tyagi A.K."/>
            <person name="Gaikwad K."/>
            <person name="Singh A."/>
            <person name="Dalal V."/>
            <person name="Srivastava S."/>
            <person name="Dixit A."/>
            <person name="Pal A.K."/>
            <person name="Ghazi I.A."/>
            <person name="Yadav M."/>
            <person name="Pandit A."/>
            <person name="Bhargava A."/>
            <person name="Sureshbabu K."/>
            <person name="Batra K."/>
            <person name="Sharma T.R."/>
            <person name="Mohapatra T."/>
            <person name="Singh N.K."/>
            <person name="Messing J."/>
            <person name="Nelson A.B."/>
            <person name="Fuks G."/>
            <person name="Kavchok S."/>
            <person name="Keizer G."/>
            <person name="Linton E."/>
            <person name="Llaca V."/>
            <person name="Song R."/>
            <person name="Tanyolac B."/>
            <person name="Young S."/>
            <person name="Ho-Il K."/>
            <person name="Hahn J.H."/>
            <person name="Sangsakoo G."/>
            <person name="Vanavichit A."/>
            <person name="de Mattos Luiz.A.T."/>
            <person name="Zimmer P.D."/>
            <person name="Malone G."/>
            <person name="Dellagostin O."/>
            <person name="de Oliveira A.C."/>
            <person name="Bevan M."/>
            <person name="Bancroft I."/>
            <person name="Minx P."/>
            <person name="Cordum H."/>
            <person name="Wilson R."/>
            <person name="Cheng Z."/>
            <person name="Jin W."/>
            <person name="Jiang J."/>
            <person name="Leong S.A."/>
            <person name="Iwama H."/>
            <person name="Gojobori T."/>
            <person name="Itoh T."/>
            <person name="Niimura Y."/>
            <person name="Fujii Y."/>
            <person name="Habara T."/>
            <person name="Sakai H."/>
            <person name="Sato Y."/>
            <person name="Wilson G."/>
            <person name="Kumar K."/>
            <person name="McCouch S."/>
            <person name="Juretic N."/>
            <person name="Hoen D."/>
            <person name="Wright S."/>
            <person name="Bruskiewich R."/>
            <person name="Bureau T."/>
            <person name="Miyao A."/>
            <person name="Hirochika H."/>
            <person name="Nishikawa T."/>
            <person name="Kadowaki K."/>
            <person name="Sugiura M."/>
            <person name="Burr B."/>
            <person name="Sasaki T."/>
        </authorList>
    </citation>
    <scope>NUCLEOTIDE SEQUENCE [LARGE SCALE GENOMIC DNA]</scope>
    <source>
        <strain evidence="4">cv. Nipponbare</strain>
    </source>
</reference>
<dbReference type="PANTHER" id="PTHR33881">
    <property type="entry name" value="NEUROGENIC LOCUS NOTCH-LIKE PROTEIN"/>
    <property type="match status" value="1"/>
</dbReference>
<feature type="domain" description="EGF-like" evidence="2">
    <location>
        <begin position="55"/>
        <end position="99"/>
    </location>
</feature>
<dbReference type="Proteomes" id="UP000059680">
    <property type="component" value="Chromosome 10"/>
</dbReference>
<dbReference type="AlphaFoldDB" id="A0A0P0XUK8"/>